<dbReference type="GO" id="GO:0046872">
    <property type="term" value="F:metal ion binding"/>
    <property type="evidence" value="ECO:0007669"/>
    <property type="project" value="UniProtKB-KW"/>
</dbReference>
<comment type="cofactor">
    <cofactor evidence="1">
        <name>Mg(2+)</name>
        <dbReference type="ChEBI" id="CHEBI:18420"/>
    </cofactor>
</comment>
<keyword evidence="2" id="KW-0540">Nuclease</keyword>
<dbReference type="GO" id="GO:0004519">
    <property type="term" value="F:endonuclease activity"/>
    <property type="evidence" value="ECO:0007669"/>
    <property type="project" value="UniProtKB-KW"/>
</dbReference>
<keyword evidence="3" id="KW-0479">Metal-binding</keyword>
<evidence type="ECO:0000259" key="8">
    <source>
        <dbReference type="Pfam" id="PF10150"/>
    </source>
</evidence>
<evidence type="ECO:0000256" key="1">
    <source>
        <dbReference type="ARBA" id="ARBA00001946"/>
    </source>
</evidence>
<dbReference type="GO" id="GO:0016787">
    <property type="term" value="F:hydrolase activity"/>
    <property type="evidence" value="ECO:0007669"/>
    <property type="project" value="UniProtKB-KW"/>
</dbReference>
<name>A0A4Y6UII2_9PROT</name>
<sequence>MIEIRAACSPGELRIAAIENDTFLYAGLWRLGQPDGFDDWHIVRIQTIAPALGGAFVTLFNGQSGFLSSRKLMTEGALVSARVTRSAQNGKGLRLRPAEDPPSSFHEPALIQHGMSPLEEVANRFQDATIFVDDAAIAARLPLHLRPRIKTCLNAFDSTIETEFDELGSNTVDLGLMTASIFPTPALVAIDLDSHKNPDFKSNVSSFAPLSRQIALRNLSGTLLIDPAGVKTRKRSALVSFLQDAMKDDPLKPNVLGVTPSGLLEITRPRKRPPLHELLTSPHGQALNILRHILRENRSGTKLTASIPLITALENDPLALKDFISRRASPIELAINPNAAPTEWRLS</sequence>
<evidence type="ECO:0000256" key="3">
    <source>
        <dbReference type="ARBA" id="ARBA00022723"/>
    </source>
</evidence>
<evidence type="ECO:0000256" key="4">
    <source>
        <dbReference type="ARBA" id="ARBA00022759"/>
    </source>
</evidence>
<dbReference type="Pfam" id="PF10150">
    <property type="entry name" value="RNase_E_G"/>
    <property type="match status" value="1"/>
</dbReference>
<dbReference type="PANTHER" id="PTHR30001:SF1">
    <property type="entry name" value="RIBONUCLEASE E_G-LIKE PROTEIN, CHLOROPLASTIC"/>
    <property type="match status" value="1"/>
</dbReference>
<feature type="domain" description="RNA-binding protein AU-1/Ribonuclease E/G" evidence="8">
    <location>
        <begin position="159"/>
        <end position="270"/>
    </location>
</feature>
<evidence type="ECO:0000256" key="6">
    <source>
        <dbReference type="ARBA" id="ARBA00022842"/>
    </source>
</evidence>
<organism evidence="9 10">
    <name type="scientific">Swingsia samuiensis</name>
    <dbReference type="NCBI Taxonomy" id="1293412"/>
    <lineage>
        <taxon>Bacteria</taxon>
        <taxon>Pseudomonadati</taxon>
        <taxon>Pseudomonadota</taxon>
        <taxon>Alphaproteobacteria</taxon>
        <taxon>Acetobacterales</taxon>
        <taxon>Acetobacteraceae</taxon>
        <taxon>Swingsia</taxon>
    </lineage>
</organism>
<dbReference type="KEGG" id="ssam:E3D00_04300"/>
<evidence type="ECO:0000256" key="2">
    <source>
        <dbReference type="ARBA" id="ARBA00022722"/>
    </source>
</evidence>
<dbReference type="GO" id="GO:0003723">
    <property type="term" value="F:RNA binding"/>
    <property type="evidence" value="ECO:0007669"/>
    <property type="project" value="UniProtKB-KW"/>
</dbReference>
<gene>
    <name evidence="9" type="ORF">E3D00_04300</name>
</gene>
<dbReference type="AlphaFoldDB" id="A0A4Y6UII2"/>
<evidence type="ECO:0000313" key="10">
    <source>
        <dbReference type="Proteomes" id="UP000316313"/>
    </source>
</evidence>
<dbReference type="InterPro" id="IPR019307">
    <property type="entry name" value="RNA-bd_AU-1/RNase_E/G"/>
</dbReference>
<reference evidence="9 10" key="1">
    <citation type="submission" date="2019-03" db="EMBL/GenBank/DDBJ databases">
        <title>The complete genome sequence of Swingsia samuiensis NBRC107927(T).</title>
        <authorList>
            <person name="Chua K.-O."/>
            <person name="Chan K.-G."/>
            <person name="See-Too W.-S."/>
        </authorList>
    </citation>
    <scope>NUCLEOTIDE SEQUENCE [LARGE SCALE GENOMIC DNA]</scope>
    <source>
        <strain evidence="9 10">AH83</strain>
    </source>
</reference>
<dbReference type="GO" id="GO:0005737">
    <property type="term" value="C:cytoplasm"/>
    <property type="evidence" value="ECO:0007669"/>
    <property type="project" value="TreeGrafter"/>
</dbReference>
<dbReference type="PANTHER" id="PTHR30001">
    <property type="entry name" value="RIBONUCLEASE"/>
    <property type="match status" value="1"/>
</dbReference>
<dbReference type="InterPro" id="IPR004659">
    <property type="entry name" value="RNase_E/G"/>
</dbReference>
<evidence type="ECO:0000313" key="9">
    <source>
        <dbReference type="EMBL" id="QDH16874.1"/>
    </source>
</evidence>
<proteinExistence type="predicted"/>
<dbReference type="Proteomes" id="UP000316313">
    <property type="component" value="Chromosome"/>
</dbReference>
<protein>
    <recommendedName>
        <fullName evidence="8">RNA-binding protein AU-1/Ribonuclease E/G domain-containing protein</fullName>
    </recommendedName>
</protein>
<keyword evidence="4" id="KW-0255">Endonuclease</keyword>
<dbReference type="RefSeq" id="WP_141460262.1">
    <property type="nucleotide sequence ID" value="NZ_CP038141.1"/>
</dbReference>
<keyword evidence="10" id="KW-1185">Reference proteome</keyword>
<keyword evidence="7" id="KW-0694">RNA-binding</keyword>
<dbReference type="OrthoDB" id="7256894at2"/>
<evidence type="ECO:0000256" key="7">
    <source>
        <dbReference type="ARBA" id="ARBA00022884"/>
    </source>
</evidence>
<evidence type="ECO:0000256" key="5">
    <source>
        <dbReference type="ARBA" id="ARBA00022801"/>
    </source>
</evidence>
<keyword evidence="5" id="KW-0378">Hydrolase</keyword>
<keyword evidence="6" id="KW-0460">Magnesium</keyword>
<dbReference type="GO" id="GO:0004540">
    <property type="term" value="F:RNA nuclease activity"/>
    <property type="evidence" value="ECO:0007669"/>
    <property type="project" value="InterPro"/>
</dbReference>
<dbReference type="EMBL" id="CP038141">
    <property type="protein sequence ID" value="QDH16874.1"/>
    <property type="molecule type" value="Genomic_DNA"/>
</dbReference>
<accession>A0A4Y6UII2</accession>
<dbReference type="GO" id="GO:0006364">
    <property type="term" value="P:rRNA processing"/>
    <property type="evidence" value="ECO:0007669"/>
    <property type="project" value="TreeGrafter"/>
</dbReference>